<keyword evidence="6" id="KW-0411">Iron-sulfur</keyword>
<feature type="transmembrane region" description="Helical" evidence="7">
    <location>
        <begin position="503"/>
        <end position="521"/>
    </location>
</feature>
<feature type="transmembrane region" description="Helical" evidence="7">
    <location>
        <begin position="435"/>
        <end position="453"/>
    </location>
</feature>
<dbReference type="SUPFAM" id="SSF54862">
    <property type="entry name" value="4Fe-4S ferredoxins"/>
    <property type="match status" value="1"/>
</dbReference>
<feature type="transmembrane region" description="Helical" evidence="7">
    <location>
        <begin position="465"/>
        <end position="483"/>
    </location>
</feature>
<dbReference type="Pfam" id="PF12801">
    <property type="entry name" value="Fer4_5"/>
    <property type="match status" value="2"/>
</dbReference>
<feature type="transmembrane region" description="Helical" evidence="7">
    <location>
        <begin position="24"/>
        <end position="43"/>
    </location>
</feature>
<feature type="transmembrane region" description="Helical" evidence="7">
    <location>
        <begin position="178"/>
        <end position="197"/>
    </location>
</feature>
<evidence type="ECO:0000313" key="10">
    <source>
        <dbReference type="Proteomes" id="UP000245962"/>
    </source>
</evidence>
<dbReference type="InterPro" id="IPR017896">
    <property type="entry name" value="4Fe4S_Fe-S-bd"/>
</dbReference>
<feature type="transmembrane region" description="Helical" evidence="7">
    <location>
        <begin position="293"/>
        <end position="314"/>
    </location>
</feature>
<keyword evidence="3" id="KW-0479">Metal-binding</keyword>
<dbReference type="GO" id="GO:0005886">
    <property type="term" value="C:plasma membrane"/>
    <property type="evidence" value="ECO:0007669"/>
    <property type="project" value="TreeGrafter"/>
</dbReference>
<feature type="transmembrane region" description="Helical" evidence="7">
    <location>
        <begin position="93"/>
        <end position="112"/>
    </location>
</feature>
<evidence type="ECO:0000259" key="8">
    <source>
        <dbReference type="PROSITE" id="PS51379"/>
    </source>
</evidence>
<proteinExistence type="predicted"/>
<dbReference type="InterPro" id="IPR051684">
    <property type="entry name" value="Electron_Trans/Redox"/>
</dbReference>
<dbReference type="PROSITE" id="PS51379">
    <property type="entry name" value="4FE4S_FER_2"/>
    <property type="match status" value="2"/>
</dbReference>
<reference evidence="9 10" key="1">
    <citation type="submission" date="2018-04" db="EMBL/GenBank/DDBJ databases">
        <title>Marixanthomonas spongiae HN-E44 sp. nov., isolated from a marine sponge.</title>
        <authorList>
            <person name="Luo L."/>
            <person name="Zhuang L."/>
        </authorList>
    </citation>
    <scope>NUCLEOTIDE SEQUENCE [LARGE SCALE GENOMIC DNA]</scope>
    <source>
        <strain evidence="9 10">HN-E44</strain>
    </source>
</reference>
<dbReference type="Pfam" id="PF13237">
    <property type="entry name" value="Fer4_10"/>
    <property type="match status" value="1"/>
</dbReference>
<evidence type="ECO:0000256" key="1">
    <source>
        <dbReference type="ARBA" id="ARBA00022448"/>
    </source>
</evidence>
<feature type="domain" description="4Fe-4S ferredoxin-type" evidence="8">
    <location>
        <begin position="578"/>
        <end position="607"/>
    </location>
</feature>
<dbReference type="PROSITE" id="PS00198">
    <property type="entry name" value="4FE4S_FER_1"/>
    <property type="match status" value="1"/>
</dbReference>
<protein>
    <submittedName>
        <fullName evidence="9">FeS-binding protein</fullName>
    </submittedName>
</protein>
<dbReference type="AlphaFoldDB" id="A0A2U0I8D8"/>
<evidence type="ECO:0000256" key="7">
    <source>
        <dbReference type="SAM" id="Phobius"/>
    </source>
</evidence>
<name>A0A2U0I8D8_9FLAO</name>
<keyword evidence="7" id="KW-0472">Membrane</keyword>
<evidence type="ECO:0000256" key="4">
    <source>
        <dbReference type="ARBA" id="ARBA00022982"/>
    </source>
</evidence>
<dbReference type="OrthoDB" id="9806398at2"/>
<sequence length="633" mass="71044">MSTFQRNMSLTGQPPKTINTQQKIASFIGLAGLLVLFLALFNVNFPNKTLWLTISLLAIAAGTIWFAKAEYLSKHEGIKNDGVYFKSLTSRGFWAWVLGITLTLFYVVLYWFPQYLGLVKEGDNTGVISLFDPLSKFLSGNPASQWFLYGTLYTLAILAFGVKFIWKYRHNRYEVIRTFSVMFFQLSFAFVIPEILVRLNQPYYDFKNVWPLNYDLFAGYKIGEFLSAGDVGLIMLIFGVISIFVITPILTYKYGKRWYCSWVCGCGGLAETAGDPFRHLSDKRMVAWKIERWVVHSVVVFVTVMTTAVVFSYLQGNESQSISEWSNLENKAVFMSDPAGKPIYERILAAQKAKASQVIFINKEDAAKAPVLENTEGVNIPFHVVSETENESALNRLKNGLSASLIVDSAAKEYITIADTTETSFFDNLWISKEFFVWFVIGLLTVVFGGVMLFRREQLAKDAKYGAVGYFVVVISILLFTYFSSPGKLFFFDAYQLRQTYGFLIGAIFSGVIGVGFYPIFGNRVWCRFGCPMAAILGFQQRLFSRFRITTNGGQCISCGNCSTYCEMGIDVKAYAQKGENIVRSSCVGCGICSAVCPRGVLKLEDGPRKGRIEGNEVLLGNDVDLMEYVNGK</sequence>
<dbReference type="Gene3D" id="3.30.70.20">
    <property type="match status" value="1"/>
</dbReference>
<dbReference type="EMBL" id="QEHR01000001">
    <property type="protein sequence ID" value="PVW17372.1"/>
    <property type="molecule type" value="Genomic_DNA"/>
</dbReference>
<feature type="transmembrane region" description="Helical" evidence="7">
    <location>
        <begin position="146"/>
        <end position="166"/>
    </location>
</feature>
<comment type="caution">
    <text evidence="9">The sequence shown here is derived from an EMBL/GenBank/DDBJ whole genome shotgun (WGS) entry which is preliminary data.</text>
</comment>
<accession>A0A2U0I8D8</accession>
<keyword evidence="1" id="KW-0813">Transport</keyword>
<gene>
    <name evidence="9" type="ORF">DDV96_02385</name>
</gene>
<feature type="transmembrane region" description="Helical" evidence="7">
    <location>
        <begin position="231"/>
        <end position="252"/>
    </location>
</feature>
<evidence type="ECO:0000256" key="2">
    <source>
        <dbReference type="ARBA" id="ARBA00022485"/>
    </source>
</evidence>
<evidence type="ECO:0000313" key="9">
    <source>
        <dbReference type="EMBL" id="PVW17372.1"/>
    </source>
</evidence>
<dbReference type="GO" id="GO:0046872">
    <property type="term" value="F:metal ion binding"/>
    <property type="evidence" value="ECO:0007669"/>
    <property type="project" value="UniProtKB-KW"/>
</dbReference>
<dbReference type="PANTHER" id="PTHR30176:SF3">
    <property type="entry name" value="FERREDOXIN-TYPE PROTEIN NAPH"/>
    <property type="match status" value="1"/>
</dbReference>
<keyword evidence="10" id="KW-1185">Reference proteome</keyword>
<keyword evidence="2" id="KW-0004">4Fe-4S</keyword>
<keyword evidence="5" id="KW-0408">Iron</keyword>
<keyword evidence="7" id="KW-1133">Transmembrane helix</keyword>
<dbReference type="Proteomes" id="UP000245962">
    <property type="component" value="Unassembled WGS sequence"/>
</dbReference>
<feature type="transmembrane region" description="Helical" evidence="7">
    <location>
        <begin position="49"/>
        <end position="72"/>
    </location>
</feature>
<organism evidence="9 10">
    <name type="scientific">Marixanthomonas spongiae</name>
    <dbReference type="NCBI Taxonomy" id="2174845"/>
    <lineage>
        <taxon>Bacteria</taxon>
        <taxon>Pseudomonadati</taxon>
        <taxon>Bacteroidota</taxon>
        <taxon>Flavobacteriia</taxon>
        <taxon>Flavobacteriales</taxon>
        <taxon>Flavobacteriaceae</taxon>
        <taxon>Marixanthomonas</taxon>
    </lineage>
</organism>
<evidence type="ECO:0000256" key="3">
    <source>
        <dbReference type="ARBA" id="ARBA00022723"/>
    </source>
</evidence>
<keyword evidence="4" id="KW-0249">Electron transport</keyword>
<dbReference type="InterPro" id="IPR017900">
    <property type="entry name" value="4Fe4S_Fe_S_CS"/>
</dbReference>
<feature type="domain" description="4Fe-4S ferredoxin-type" evidence="8">
    <location>
        <begin position="547"/>
        <end position="575"/>
    </location>
</feature>
<evidence type="ECO:0000256" key="5">
    <source>
        <dbReference type="ARBA" id="ARBA00023004"/>
    </source>
</evidence>
<dbReference type="PANTHER" id="PTHR30176">
    <property type="entry name" value="FERREDOXIN-TYPE PROTEIN NAPH"/>
    <property type="match status" value="1"/>
</dbReference>
<evidence type="ECO:0000256" key="6">
    <source>
        <dbReference type="ARBA" id="ARBA00023014"/>
    </source>
</evidence>
<dbReference type="RefSeq" id="WP_116693121.1">
    <property type="nucleotide sequence ID" value="NZ_QEHR01000001.1"/>
</dbReference>
<keyword evidence="7" id="KW-0812">Transmembrane</keyword>
<dbReference type="GO" id="GO:0051539">
    <property type="term" value="F:4 iron, 4 sulfur cluster binding"/>
    <property type="evidence" value="ECO:0007669"/>
    <property type="project" value="UniProtKB-KW"/>
</dbReference>